<dbReference type="Gene3D" id="3.30.1330.30">
    <property type="match status" value="1"/>
</dbReference>
<evidence type="ECO:0000313" key="2">
    <source>
        <dbReference type="EMBL" id="WFD26615.1"/>
    </source>
</evidence>
<dbReference type="AlphaFoldDB" id="A0AAF0ELA8"/>
<keyword evidence="3" id="KW-1185">Reference proteome</keyword>
<gene>
    <name evidence="2" type="ORF">MNAN1_001598</name>
</gene>
<organism evidence="2 3">
    <name type="scientific">Malassezia nana</name>
    <dbReference type="NCBI Taxonomy" id="180528"/>
    <lineage>
        <taxon>Eukaryota</taxon>
        <taxon>Fungi</taxon>
        <taxon>Dikarya</taxon>
        <taxon>Basidiomycota</taxon>
        <taxon>Ustilaginomycotina</taxon>
        <taxon>Malasseziomycetes</taxon>
        <taxon>Malasseziales</taxon>
        <taxon>Malasseziaceae</taxon>
        <taxon>Malassezia</taxon>
    </lineage>
</organism>
<feature type="region of interest" description="Disordered" evidence="1">
    <location>
        <begin position="90"/>
        <end position="112"/>
    </location>
</feature>
<dbReference type="InterPro" id="IPR029064">
    <property type="entry name" value="Ribosomal_eL30-like_sf"/>
</dbReference>
<dbReference type="Proteomes" id="UP001213623">
    <property type="component" value="Chromosome 3"/>
</dbReference>
<accession>A0AAF0ELA8</accession>
<reference evidence="2" key="1">
    <citation type="submission" date="2023-03" db="EMBL/GenBank/DDBJ databases">
        <title>Mating type loci evolution in Malassezia.</title>
        <authorList>
            <person name="Coelho M.A."/>
        </authorList>
    </citation>
    <scope>NUCLEOTIDE SEQUENCE</scope>
    <source>
        <strain evidence="2">CBS 9557</strain>
    </source>
</reference>
<dbReference type="EMBL" id="CP119894">
    <property type="protein sequence ID" value="WFD26615.1"/>
    <property type="molecule type" value="Genomic_DNA"/>
</dbReference>
<feature type="compositionally biased region" description="Basic and acidic residues" evidence="1">
    <location>
        <begin position="96"/>
        <end position="112"/>
    </location>
</feature>
<name>A0AAF0ELA8_9BASI</name>
<proteinExistence type="predicted"/>
<sequence>MVARVDGDTLLHMLVEALTTLPHDAPRTSLYTAGINTVTRALEDRIQTVREGRKLEGRMPHLLFVCVADMEPPTLVAHLPMLTANYNAAVSQKPASHSEHSPRDPDSVDPRP</sequence>
<evidence type="ECO:0000256" key="1">
    <source>
        <dbReference type="SAM" id="MobiDB-lite"/>
    </source>
</evidence>
<protein>
    <submittedName>
        <fullName evidence="2">Uncharacterized protein</fullName>
    </submittedName>
</protein>
<evidence type="ECO:0000313" key="3">
    <source>
        <dbReference type="Proteomes" id="UP001213623"/>
    </source>
</evidence>